<dbReference type="GO" id="GO:0008104">
    <property type="term" value="P:intracellular protein localization"/>
    <property type="evidence" value="ECO:0007669"/>
    <property type="project" value="TreeGrafter"/>
</dbReference>
<dbReference type="GO" id="GO:0005737">
    <property type="term" value="C:cytoplasm"/>
    <property type="evidence" value="ECO:0007669"/>
    <property type="project" value="UniProtKB-SubCell"/>
</dbReference>
<dbReference type="InterPro" id="IPR031782">
    <property type="entry name" value="LIP1_N"/>
</dbReference>
<evidence type="ECO:0000256" key="5">
    <source>
        <dbReference type="ARBA" id="ARBA00022614"/>
    </source>
</evidence>
<dbReference type="Pfam" id="PF25624">
    <property type="entry name" value="PH_S11IP_C"/>
    <property type="match status" value="1"/>
</dbReference>
<evidence type="ECO:0000259" key="9">
    <source>
        <dbReference type="Pfam" id="PF23142"/>
    </source>
</evidence>
<dbReference type="Ensembl" id="ENSCPGT00000001303.1">
    <property type="protein sequence ID" value="ENSCPGP00000001167.1"/>
    <property type="gene ID" value="ENSCPGG00000000801.1"/>
</dbReference>
<evidence type="ECO:0000313" key="12">
    <source>
        <dbReference type="Ensembl" id="ENSCPGP00000001167.1"/>
    </source>
</evidence>
<keyword evidence="6" id="KW-0677">Repeat</keyword>
<comment type="subcellular location">
    <subcellularLocation>
        <location evidence="1">Cytoplasm</location>
    </subcellularLocation>
</comment>
<name>A0A8C3J2A4_9CHAR</name>
<keyword evidence="13" id="KW-1185">Reference proteome</keyword>
<dbReference type="InterPro" id="IPR057292">
    <property type="entry name" value="PH_S11IP"/>
</dbReference>
<evidence type="ECO:0000256" key="6">
    <source>
        <dbReference type="ARBA" id="ARBA00022737"/>
    </source>
</evidence>
<dbReference type="PANTHER" id="PTHR15454">
    <property type="entry name" value="NISCHARIN RELATED"/>
    <property type="match status" value="1"/>
</dbReference>
<dbReference type="Pfam" id="PF15904">
    <property type="entry name" value="LIP1"/>
    <property type="match status" value="1"/>
</dbReference>
<protein>
    <recommendedName>
        <fullName evidence="3">Serine/threonine-protein kinase 11-interacting protein</fullName>
    </recommendedName>
</protein>
<evidence type="ECO:0000259" key="11">
    <source>
        <dbReference type="Pfam" id="PF25624"/>
    </source>
</evidence>
<feature type="domain" description="LKB1 serine/threonine kinase interacting protein 1 N-terminal" evidence="8">
    <location>
        <begin position="23"/>
        <end position="96"/>
    </location>
</feature>
<dbReference type="PANTHER" id="PTHR15454:SF69">
    <property type="entry name" value="SERINE_THREONINE-PROTEIN KINASE 11-INTERACTING PROTEIN"/>
    <property type="match status" value="1"/>
</dbReference>
<feature type="domain" description="STK11-interacting protein C-terminal PH" evidence="11">
    <location>
        <begin position="810"/>
        <end position="930"/>
    </location>
</feature>
<feature type="region of interest" description="Disordered" evidence="7">
    <location>
        <begin position="438"/>
        <end position="474"/>
    </location>
</feature>
<dbReference type="FunFam" id="3.80.10.10:FF:001219">
    <property type="entry name" value="Serine/threonine-protein kinase 11-interacting protein"/>
    <property type="match status" value="1"/>
</dbReference>
<dbReference type="InterPro" id="IPR001611">
    <property type="entry name" value="Leu-rich_rpt"/>
</dbReference>
<dbReference type="Pfam" id="PF25357">
    <property type="entry name" value="PH_S11IP"/>
    <property type="match status" value="1"/>
</dbReference>
<feature type="domain" description="Serine/threonine-protein kinase 11-interacting protein PH" evidence="10">
    <location>
        <begin position="490"/>
        <end position="594"/>
    </location>
</feature>
<proteinExistence type="inferred from homology"/>
<dbReference type="Gene3D" id="3.80.10.10">
    <property type="entry name" value="Ribonuclease Inhibitor"/>
    <property type="match status" value="2"/>
</dbReference>
<feature type="domain" description="PLEKHM2 PH" evidence="9">
    <location>
        <begin position="646"/>
        <end position="786"/>
    </location>
</feature>
<dbReference type="Pfam" id="PF23142">
    <property type="entry name" value="PH_PLEKHM2"/>
    <property type="match status" value="1"/>
</dbReference>
<evidence type="ECO:0000256" key="7">
    <source>
        <dbReference type="SAM" id="MobiDB-lite"/>
    </source>
</evidence>
<dbReference type="PROSITE" id="PS51450">
    <property type="entry name" value="LRR"/>
    <property type="match status" value="3"/>
</dbReference>
<comment type="similarity">
    <text evidence="2">Belongs to the STK11IP family.</text>
</comment>
<dbReference type="SUPFAM" id="SSF52075">
    <property type="entry name" value="Outer arm dynein light chain 1"/>
    <property type="match status" value="1"/>
</dbReference>
<evidence type="ECO:0000256" key="3">
    <source>
        <dbReference type="ARBA" id="ARBA00020683"/>
    </source>
</evidence>
<accession>A0A8C3J2A4</accession>
<dbReference type="FunFam" id="3.80.10.10:FF:000658">
    <property type="entry name" value="Serine/threonine-protein kinase 11-interacting protein"/>
    <property type="match status" value="1"/>
</dbReference>
<dbReference type="InterPro" id="IPR032675">
    <property type="entry name" value="LRR_dom_sf"/>
</dbReference>
<evidence type="ECO:0000313" key="13">
    <source>
        <dbReference type="Proteomes" id="UP000694419"/>
    </source>
</evidence>
<reference evidence="12" key="1">
    <citation type="submission" date="2025-08" db="UniProtKB">
        <authorList>
            <consortium name="Ensembl"/>
        </authorList>
    </citation>
    <scope>IDENTIFICATION</scope>
</reference>
<dbReference type="InterPro" id="IPR057288">
    <property type="entry name" value="PH_PLEKHM2"/>
</dbReference>
<dbReference type="Proteomes" id="UP000694419">
    <property type="component" value="Unplaced"/>
</dbReference>
<keyword evidence="5" id="KW-0433">Leucine-rich repeat</keyword>
<reference evidence="12" key="2">
    <citation type="submission" date="2025-09" db="UniProtKB">
        <authorList>
            <consortium name="Ensembl"/>
        </authorList>
    </citation>
    <scope>IDENTIFICATION</scope>
</reference>
<sequence>SKTVPREKGQQRLRSAPSYPFPAGDLVLDGSSTLTLLTPTLQHLTQVFEQHLGSRNQNRGFVALPSHPAETAAILQAQFLFDVLQKTHSLKLVHVPNCVLQSAVKIFPFKSLRHLELRCVPPHCLRGLRFVYSQLESLTCCKCISTLEEIISACGGDLSCALPWLELQTVNFSYNSITALDDSLQLLNALRVLDLSHNKIQDCEHYLATLTELEYLNLAYNFLSKVPNLGIFSRSKLVTLILRNNELDSINGVEQLVNLQHLDVAYNLLLEHAQLAPLSTLHYVKKLHLEGNPLWFHQNHRSATLAHVSPRAASSNFLLDGEPLSSSDLMVSTIAVNSSYWLWDHEPFSLAESLIRCCFVCSGASQLFLSCLFQGKVKVRRASISEPSDTEHEPQTLPLSADLVLQHQKEMERLDSFRDRFGVDWLQYKRQLEEHDQVPAILSQKESSPPLDDTEKEEEPEVRLDEPVEGEQIGEEEADELMLGEEEEEKPEVDLCQPVLVSQIEGEGDPEPDWIFLRVTATHVIEVELKAARVLHKLELKCLQKVETSEMNWKRMDLERVFPVLTLHFSYIRKDRQKRKYVVLDDCPEQCLQVGEAGRGLKPGEGTVLLGDTEFFQPAQGLSSLSTRTSACQSYPSLFSAVNGNLNMRDFRSVDHRLKLYLDMEVFEENAEEFQCFLKVVMVKFGRQGEFLSILVVSDLKIYVLEVTGAIRGQPADWLKKNDSHYLSDISHLEVGLCHQSLRMEFENPKASYNLLIRNQSCCDQFLQTLTYLLQELPAKHRSKVKEIPTVEMNPQHWLWLSAKPLLFPHILLGASAFPVTLLSTRSMLFLLEENHQWQVQPSLDEDHEAETPPRSNIQLKEKQPISSISNVITYRLCPCDIKLMLYDEVLKVESTWHIRTECPELLVELVEWIRGPWEEMFSIELRKAVYEGLE</sequence>
<keyword evidence="4" id="KW-0963">Cytoplasm</keyword>
<dbReference type="InterPro" id="IPR025875">
    <property type="entry name" value="Leu-rich_rpt_4"/>
</dbReference>
<evidence type="ECO:0000259" key="10">
    <source>
        <dbReference type="Pfam" id="PF25357"/>
    </source>
</evidence>
<evidence type="ECO:0000256" key="2">
    <source>
        <dbReference type="ARBA" id="ARBA00008771"/>
    </source>
</evidence>
<evidence type="ECO:0000259" key="8">
    <source>
        <dbReference type="Pfam" id="PF15904"/>
    </source>
</evidence>
<evidence type="ECO:0000256" key="4">
    <source>
        <dbReference type="ARBA" id="ARBA00022490"/>
    </source>
</evidence>
<organism evidence="12 13">
    <name type="scientific">Calidris pygmaea</name>
    <name type="common">Spoon-billed sandpiper</name>
    <dbReference type="NCBI Taxonomy" id="425635"/>
    <lineage>
        <taxon>Eukaryota</taxon>
        <taxon>Metazoa</taxon>
        <taxon>Chordata</taxon>
        <taxon>Craniata</taxon>
        <taxon>Vertebrata</taxon>
        <taxon>Euteleostomi</taxon>
        <taxon>Archelosauria</taxon>
        <taxon>Archosauria</taxon>
        <taxon>Dinosauria</taxon>
        <taxon>Saurischia</taxon>
        <taxon>Theropoda</taxon>
        <taxon>Coelurosauria</taxon>
        <taxon>Aves</taxon>
        <taxon>Neognathae</taxon>
        <taxon>Neoaves</taxon>
        <taxon>Charadriiformes</taxon>
        <taxon>Scolopacidae</taxon>
        <taxon>Calidris</taxon>
    </lineage>
</organism>
<evidence type="ECO:0000256" key="1">
    <source>
        <dbReference type="ARBA" id="ARBA00004496"/>
    </source>
</evidence>
<dbReference type="InterPro" id="IPR057676">
    <property type="entry name" value="PH_S11IP_C"/>
</dbReference>
<dbReference type="AlphaFoldDB" id="A0A8C3J2A4"/>
<dbReference type="Pfam" id="PF12799">
    <property type="entry name" value="LRR_4"/>
    <property type="match status" value="1"/>
</dbReference>